<name>A0A381V7N8_9ZZZZ</name>
<accession>A0A381V7N8</accession>
<proteinExistence type="predicted"/>
<sequence length="45" mass="4835">ARRGLRSPVQIVLSACRTRCQTVVGVVQLASGRLRRTCPSEQPAG</sequence>
<feature type="non-terminal residue" evidence="1">
    <location>
        <position position="45"/>
    </location>
</feature>
<organism evidence="1">
    <name type="scientific">marine metagenome</name>
    <dbReference type="NCBI Taxonomy" id="408172"/>
    <lineage>
        <taxon>unclassified sequences</taxon>
        <taxon>metagenomes</taxon>
        <taxon>ecological metagenomes</taxon>
    </lineage>
</organism>
<reference evidence="1" key="1">
    <citation type="submission" date="2018-05" db="EMBL/GenBank/DDBJ databases">
        <authorList>
            <person name="Lanie J.A."/>
            <person name="Ng W.-L."/>
            <person name="Kazmierczak K.M."/>
            <person name="Andrzejewski T.M."/>
            <person name="Davidsen T.M."/>
            <person name="Wayne K.J."/>
            <person name="Tettelin H."/>
            <person name="Glass J.I."/>
            <person name="Rusch D."/>
            <person name="Podicherti R."/>
            <person name="Tsui H.-C.T."/>
            <person name="Winkler M.E."/>
        </authorList>
    </citation>
    <scope>NUCLEOTIDE SEQUENCE</scope>
</reference>
<feature type="non-terminal residue" evidence="1">
    <location>
        <position position="1"/>
    </location>
</feature>
<gene>
    <name evidence="1" type="ORF">METZ01_LOCUS89164</name>
</gene>
<protein>
    <submittedName>
        <fullName evidence="1">Uncharacterized protein</fullName>
    </submittedName>
</protein>
<dbReference type="EMBL" id="UINC01008059">
    <property type="protein sequence ID" value="SVA36310.1"/>
    <property type="molecule type" value="Genomic_DNA"/>
</dbReference>
<dbReference type="AlphaFoldDB" id="A0A381V7N8"/>
<evidence type="ECO:0000313" key="1">
    <source>
        <dbReference type="EMBL" id="SVA36310.1"/>
    </source>
</evidence>